<evidence type="ECO:0000259" key="3">
    <source>
        <dbReference type="Pfam" id="PF01593"/>
    </source>
</evidence>
<dbReference type="InterPro" id="IPR002937">
    <property type="entry name" value="Amino_oxidase"/>
</dbReference>
<dbReference type="AlphaFoldDB" id="A0A8B7ZEK1"/>
<dbReference type="KEGG" id="aplc:110986019"/>
<keyword evidence="2" id="KW-0732">Signal</keyword>
<name>A0A8B7ZEK1_ACAPL</name>
<organism evidence="4 6">
    <name type="scientific">Acanthaster planci</name>
    <name type="common">Crown-of-thorns starfish</name>
    <dbReference type="NCBI Taxonomy" id="133434"/>
    <lineage>
        <taxon>Eukaryota</taxon>
        <taxon>Metazoa</taxon>
        <taxon>Echinodermata</taxon>
        <taxon>Eleutherozoa</taxon>
        <taxon>Asterozoa</taxon>
        <taxon>Asteroidea</taxon>
        <taxon>Valvatacea</taxon>
        <taxon>Valvatida</taxon>
        <taxon>Acanthasteridae</taxon>
        <taxon>Acanthaster</taxon>
    </lineage>
</organism>
<evidence type="ECO:0000313" key="7">
    <source>
        <dbReference type="RefSeq" id="XP_022103286.1"/>
    </source>
</evidence>
<dbReference type="PRINTS" id="PR00419">
    <property type="entry name" value="ADXRDTASE"/>
</dbReference>
<keyword evidence="4" id="KW-1185">Reference proteome</keyword>
<dbReference type="OMA" id="ASQIGYY"/>
<dbReference type="Pfam" id="PF01593">
    <property type="entry name" value="Amino_oxidase"/>
    <property type="match status" value="2"/>
</dbReference>
<dbReference type="PANTHER" id="PTHR10742">
    <property type="entry name" value="FLAVIN MONOAMINE OXIDASE"/>
    <property type="match status" value="1"/>
</dbReference>
<feature type="compositionally biased region" description="Low complexity" evidence="1">
    <location>
        <begin position="95"/>
        <end position="105"/>
    </location>
</feature>
<feature type="region of interest" description="Disordered" evidence="1">
    <location>
        <begin position="89"/>
        <end position="111"/>
    </location>
</feature>
<evidence type="ECO:0000256" key="2">
    <source>
        <dbReference type="SAM" id="SignalP"/>
    </source>
</evidence>
<gene>
    <name evidence="5 6 7" type="primary">LOC110986019</name>
</gene>
<sequence length="542" mass="60696">MATKRCRPSVVVVGAGMAGLAAAVELTEAGMFDVVVFEALERPGGRIHTFVMDKEKHSGPRQIELGANWIHGEEGNPVYHFARENGLLKEEDSSNGESSSDDSSSTCAESNDKRTWINTNSDGDIYFLEDGSVASRSIVKQVRMMYDNLITACRDESTHDGCVSVGEYFVRGMEQLISKGDVSADERHVRELLWKWCLRAECIDCACQSAYDLSLIHYNSYIDIPGDYYCCLGEKGYQGVLDVLLGRLPKDTVKFNKPVDQIVWKQKSPTDEASCGREPVIIRVKDHPDIVADHVIITSSIGYLKENHARLFRPALPEDKQKAIDTLHFGTVNKVFLKFEEPFWTRLSEGDVEGIQFLWEKDPWHDEPLVTVQTSDSSKENLKDLHDQIMRRFTGFDTVDGHDDVLCGWISGAEAVEMEKFTDADIAKMCTDILNKFLPTEIPAPTKVMVSRWHENPYIRGSYTSTLPMHGTGEEFDVLSSPVWQGSQAGDAGMAQYPVLLFAGEGCHKEYNSTVHAAMITGQQQAQRLIQFHQLSTKPSHQ</sequence>
<dbReference type="SUPFAM" id="SSF54373">
    <property type="entry name" value="FAD-linked reductases, C-terminal domain"/>
    <property type="match status" value="1"/>
</dbReference>
<evidence type="ECO:0000313" key="6">
    <source>
        <dbReference type="RefSeq" id="XP_022103285.1"/>
    </source>
</evidence>
<dbReference type="InterPro" id="IPR050281">
    <property type="entry name" value="Flavin_monoamine_oxidase"/>
</dbReference>
<evidence type="ECO:0000313" key="4">
    <source>
        <dbReference type="Proteomes" id="UP000694845"/>
    </source>
</evidence>
<dbReference type="Gene3D" id="3.50.50.60">
    <property type="entry name" value="FAD/NAD(P)-binding domain"/>
    <property type="match status" value="1"/>
</dbReference>
<dbReference type="PANTHER" id="PTHR10742:SF377">
    <property type="entry name" value="SPERMINE OXIDASE-LIKE"/>
    <property type="match status" value="1"/>
</dbReference>
<dbReference type="OrthoDB" id="5046242at2759"/>
<proteinExistence type="predicted"/>
<dbReference type="Gene3D" id="3.90.660.10">
    <property type="match status" value="1"/>
</dbReference>
<protein>
    <submittedName>
        <fullName evidence="5 6">Peroxisomal N(1)-acetyl-spermine/spermidine oxidase-like isoform X1</fullName>
    </submittedName>
</protein>
<dbReference type="RefSeq" id="XP_022103286.1">
    <property type="nucleotide sequence ID" value="XM_022247594.1"/>
</dbReference>
<dbReference type="Proteomes" id="UP000694845">
    <property type="component" value="Unplaced"/>
</dbReference>
<dbReference type="SUPFAM" id="SSF51905">
    <property type="entry name" value="FAD/NAD(P)-binding domain"/>
    <property type="match status" value="1"/>
</dbReference>
<evidence type="ECO:0000313" key="5">
    <source>
        <dbReference type="RefSeq" id="XP_022103284.1"/>
    </source>
</evidence>
<feature type="signal peptide" evidence="2">
    <location>
        <begin position="1"/>
        <end position="23"/>
    </location>
</feature>
<feature type="chain" id="PRO_5044665707" evidence="2">
    <location>
        <begin position="24"/>
        <end position="542"/>
    </location>
</feature>
<dbReference type="RefSeq" id="XP_022103285.1">
    <property type="nucleotide sequence ID" value="XM_022247593.1"/>
</dbReference>
<dbReference type="GeneID" id="110986019"/>
<feature type="domain" description="Amine oxidase" evidence="3">
    <location>
        <begin position="17"/>
        <end position="92"/>
    </location>
</feature>
<reference evidence="5 6" key="1">
    <citation type="submission" date="2025-04" db="UniProtKB">
        <authorList>
            <consortium name="RefSeq"/>
        </authorList>
    </citation>
    <scope>IDENTIFICATION</scope>
</reference>
<dbReference type="RefSeq" id="XP_022103284.1">
    <property type="nucleotide sequence ID" value="XM_022247592.1"/>
</dbReference>
<feature type="domain" description="Amine oxidase" evidence="3">
    <location>
        <begin position="231"/>
        <end position="530"/>
    </location>
</feature>
<accession>A0A8B7ZEK1</accession>
<dbReference type="InterPro" id="IPR036188">
    <property type="entry name" value="FAD/NAD-bd_sf"/>
</dbReference>
<evidence type="ECO:0000256" key="1">
    <source>
        <dbReference type="SAM" id="MobiDB-lite"/>
    </source>
</evidence>
<dbReference type="GO" id="GO:0046592">
    <property type="term" value="F:polyamine oxidase activity"/>
    <property type="evidence" value="ECO:0007669"/>
    <property type="project" value="TreeGrafter"/>
</dbReference>